<protein>
    <submittedName>
        <fullName evidence="2">Uncharacterized protein</fullName>
    </submittedName>
</protein>
<dbReference type="AlphaFoldDB" id="A0A8H6AI97"/>
<dbReference type="OrthoDB" id="10392791at2759"/>
<comment type="caution">
    <text evidence="2">The sequence shown here is derived from an EMBL/GenBank/DDBJ whole genome shotgun (WGS) entry which is preliminary data.</text>
</comment>
<evidence type="ECO:0000313" key="3">
    <source>
        <dbReference type="Proteomes" id="UP000531561"/>
    </source>
</evidence>
<evidence type="ECO:0000313" key="2">
    <source>
        <dbReference type="EMBL" id="KAF5867867.1"/>
    </source>
</evidence>
<dbReference type="Proteomes" id="UP000531561">
    <property type="component" value="Unassembled WGS sequence"/>
</dbReference>
<keyword evidence="3" id="KW-1185">Reference proteome</keyword>
<feature type="non-terminal residue" evidence="2">
    <location>
        <position position="1"/>
    </location>
</feature>
<sequence length="140" mass="16030">RILFLNVAVNCHRFLHQWPFNFPKDQTNGSCDKRVEVACAYLIIAGIMFSLYFIWLRTAKEKVQSGTKEDILGDSSEYMLVDWLEDGGRILPIQRFQDLFRRQSYMSSVVMISCENIRVVFNVITNGGSNVATLITLGDL</sequence>
<keyword evidence="1" id="KW-0472">Membrane</keyword>
<accession>A0A8H6AI97</accession>
<dbReference type="RefSeq" id="XP_037186816.1">
    <property type="nucleotide sequence ID" value="XM_037337436.1"/>
</dbReference>
<evidence type="ECO:0000256" key="1">
    <source>
        <dbReference type="SAM" id="Phobius"/>
    </source>
</evidence>
<organism evidence="2 3">
    <name type="scientific">Botrytis fragariae</name>
    <dbReference type="NCBI Taxonomy" id="1964551"/>
    <lineage>
        <taxon>Eukaryota</taxon>
        <taxon>Fungi</taxon>
        <taxon>Dikarya</taxon>
        <taxon>Ascomycota</taxon>
        <taxon>Pezizomycotina</taxon>
        <taxon>Leotiomycetes</taxon>
        <taxon>Helotiales</taxon>
        <taxon>Sclerotiniaceae</taxon>
        <taxon>Botrytis</taxon>
    </lineage>
</organism>
<keyword evidence="1" id="KW-0812">Transmembrane</keyword>
<proteinExistence type="predicted"/>
<dbReference type="EMBL" id="JABFCT010000026">
    <property type="protein sequence ID" value="KAF5867867.1"/>
    <property type="molecule type" value="Genomic_DNA"/>
</dbReference>
<gene>
    <name evidence="2" type="ORF">Bfra_007062</name>
</gene>
<dbReference type="GeneID" id="59261128"/>
<feature type="transmembrane region" description="Helical" evidence="1">
    <location>
        <begin position="35"/>
        <end position="55"/>
    </location>
</feature>
<reference evidence="2 3" key="1">
    <citation type="journal article" date="2020" name="Phytopathology">
        <title>A high-quality genome resource of Botrytis fragariae, a new and rapidly spreading fungal pathogen causing strawberry gray mold in the U.S.A.</title>
        <authorList>
            <person name="Wu Y."/>
            <person name="Saski C.A."/>
            <person name="Schnabel G."/>
            <person name="Xiao S."/>
            <person name="Hu M."/>
        </authorList>
    </citation>
    <scope>NUCLEOTIDE SEQUENCE [LARGE SCALE GENOMIC DNA]</scope>
    <source>
        <strain evidence="2 3">BVB16</strain>
    </source>
</reference>
<name>A0A8H6AI97_9HELO</name>
<keyword evidence="1" id="KW-1133">Transmembrane helix</keyword>